<dbReference type="SUPFAM" id="SSF49265">
    <property type="entry name" value="Fibronectin type III"/>
    <property type="match status" value="1"/>
</dbReference>
<keyword evidence="2 4" id="KW-0378">Hydrolase</keyword>
<dbReference type="InterPro" id="IPR006710">
    <property type="entry name" value="Glyco_hydro_43"/>
</dbReference>
<accession>A0ABP6SRY9</accession>
<reference evidence="7" key="1">
    <citation type="journal article" date="2019" name="Int. J. Syst. Evol. Microbiol.">
        <title>The Global Catalogue of Microorganisms (GCM) 10K type strain sequencing project: providing services to taxonomists for standard genome sequencing and annotation.</title>
        <authorList>
            <consortium name="The Broad Institute Genomics Platform"/>
            <consortium name="The Broad Institute Genome Sequencing Center for Infectious Disease"/>
            <person name="Wu L."/>
            <person name="Ma J."/>
        </authorList>
    </citation>
    <scope>NUCLEOTIDE SEQUENCE [LARGE SCALE GENOMIC DNA]</scope>
    <source>
        <strain evidence="7">JCM 9458</strain>
    </source>
</reference>
<dbReference type="InterPro" id="IPR000421">
    <property type="entry name" value="FA58C"/>
</dbReference>
<dbReference type="InterPro" id="IPR051795">
    <property type="entry name" value="Glycosyl_Hydrlase_43"/>
</dbReference>
<dbReference type="EMBL" id="BAAAYN010000005">
    <property type="protein sequence ID" value="GAA3383441.1"/>
    <property type="molecule type" value="Genomic_DNA"/>
</dbReference>
<evidence type="ECO:0000259" key="5">
    <source>
        <dbReference type="PROSITE" id="PS50022"/>
    </source>
</evidence>
<comment type="similarity">
    <text evidence="1 4">Belongs to the glycosyl hydrolase 43 family.</text>
</comment>
<dbReference type="PANTHER" id="PTHR42812:SF12">
    <property type="entry name" value="BETA-XYLOSIDASE-RELATED"/>
    <property type="match status" value="1"/>
</dbReference>
<comment type="caution">
    <text evidence="6">The sequence shown here is derived from an EMBL/GenBank/DDBJ whole genome shotgun (WGS) entry which is preliminary data.</text>
</comment>
<organism evidence="6 7">
    <name type="scientific">Cryptosporangium minutisporangium</name>
    <dbReference type="NCBI Taxonomy" id="113569"/>
    <lineage>
        <taxon>Bacteria</taxon>
        <taxon>Bacillati</taxon>
        <taxon>Actinomycetota</taxon>
        <taxon>Actinomycetes</taxon>
        <taxon>Cryptosporangiales</taxon>
        <taxon>Cryptosporangiaceae</taxon>
        <taxon>Cryptosporangium</taxon>
    </lineage>
</organism>
<evidence type="ECO:0000256" key="1">
    <source>
        <dbReference type="ARBA" id="ARBA00009865"/>
    </source>
</evidence>
<evidence type="ECO:0000313" key="6">
    <source>
        <dbReference type="EMBL" id="GAA3383441.1"/>
    </source>
</evidence>
<dbReference type="PROSITE" id="PS50022">
    <property type="entry name" value="FA58C_3"/>
    <property type="match status" value="1"/>
</dbReference>
<evidence type="ECO:0000256" key="2">
    <source>
        <dbReference type="ARBA" id="ARBA00022801"/>
    </source>
</evidence>
<dbReference type="InterPro" id="IPR036116">
    <property type="entry name" value="FN3_sf"/>
</dbReference>
<dbReference type="InterPro" id="IPR008979">
    <property type="entry name" value="Galactose-bd-like_sf"/>
</dbReference>
<dbReference type="Pfam" id="PF22633">
    <property type="entry name" value="F5_F8_type_C_2"/>
    <property type="match status" value="1"/>
</dbReference>
<dbReference type="Proteomes" id="UP001501676">
    <property type="component" value="Unassembled WGS sequence"/>
</dbReference>
<keyword evidence="3 4" id="KW-0326">Glycosidase</keyword>
<sequence>MSHPGMVRMICNPLDLPYRYQEIRPMLSGRTVHREAADPSIVRFRGRFYLFASMSRGFWHSADLVTWDYRPTEKLPPLDYAPDVREVDGALYISASRRDEPCPFFRSVDPLADDFVEVTPGAFPFWDPNLFQDDDGATYLYWGCDNKTPIYGTRIDPRTFAPIGDRVDLIAADTESRGWEQPGDDHVKQPPRTEMEKLIADYVGEGPFIEGAWMTRRGETYYLQYAAPGTEYNTYADGYFTGTGPLGPFTYSPHSPFSAKPGGFITGAGHGSTFQDQYGNWWHAATMRISVNHAFERRIGLFPAGFDDDGVLFCNQNFADYPMQVPDRRFDPWTEVSPAGMLLSYRSAATASSSLDEHGPELAVNENIRDWWVADSTEPGQWLRLDLGNLTTVHAVQVNLADHELAALAPETTDGRDPGHEYRGIYAASYPAELHVETSVDGRSWTTVHDGRGTGRDTPHLFATLDEPRRARYVRVTAGRLPFDGPLAISGLRVFGTGNGRPPADVAPRATRVDGRVARIEWDGVAGAQGYNVRYGLAPEKLYHSWLVYEQTDLDLRALNAGVDYWVAVDSFNENGITPGAPVPVTG</sequence>
<dbReference type="PANTHER" id="PTHR42812">
    <property type="entry name" value="BETA-XYLOSIDASE"/>
    <property type="match status" value="1"/>
</dbReference>
<dbReference type="InterPro" id="IPR023296">
    <property type="entry name" value="Glyco_hydro_beta-prop_sf"/>
</dbReference>
<dbReference type="Pfam" id="PF04616">
    <property type="entry name" value="Glyco_hydro_43"/>
    <property type="match status" value="1"/>
</dbReference>
<dbReference type="SUPFAM" id="SSF49785">
    <property type="entry name" value="Galactose-binding domain-like"/>
    <property type="match status" value="1"/>
</dbReference>
<evidence type="ECO:0000313" key="7">
    <source>
        <dbReference type="Proteomes" id="UP001501676"/>
    </source>
</evidence>
<dbReference type="SUPFAM" id="SSF75005">
    <property type="entry name" value="Arabinanase/levansucrase/invertase"/>
    <property type="match status" value="1"/>
</dbReference>
<keyword evidence="7" id="KW-1185">Reference proteome</keyword>
<feature type="domain" description="F5/8 type C" evidence="5">
    <location>
        <begin position="334"/>
        <end position="497"/>
    </location>
</feature>
<dbReference type="Gene3D" id="2.60.120.260">
    <property type="entry name" value="Galactose-binding domain-like"/>
    <property type="match status" value="1"/>
</dbReference>
<name>A0ABP6SRY9_9ACTN</name>
<dbReference type="Gene3D" id="2.115.10.20">
    <property type="entry name" value="Glycosyl hydrolase domain, family 43"/>
    <property type="match status" value="1"/>
</dbReference>
<evidence type="ECO:0000256" key="4">
    <source>
        <dbReference type="RuleBase" id="RU361187"/>
    </source>
</evidence>
<dbReference type="RefSeq" id="WP_345726695.1">
    <property type="nucleotide sequence ID" value="NZ_BAAAYN010000005.1"/>
</dbReference>
<protein>
    <submittedName>
        <fullName evidence="6">Family 43 glycosylhydrolase</fullName>
    </submittedName>
</protein>
<gene>
    <name evidence="6" type="ORF">GCM10020369_09330</name>
</gene>
<proteinExistence type="inferred from homology"/>
<evidence type="ECO:0000256" key="3">
    <source>
        <dbReference type="ARBA" id="ARBA00023295"/>
    </source>
</evidence>
<dbReference type="CDD" id="cd08982">
    <property type="entry name" value="GH43-like"/>
    <property type="match status" value="1"/>
</dbReference>